<dbReference type="InterPro" id="IPR019855">
    <property type="entry name" value="CRISPR-assoc_Cas1_NMENI"/>
</dbReference>
<evidence type="ECO:0000256" key="7">
    <source>
        <dbReference type="ARBA" id="ARBA00023125"/>
    </source>
</evidence>
<evidence type="ECO:0000256" key="4">
    <source>
        <dbReference type="ARBA" id="ARBA00022801"/>
    </source>
</evidence>
<dbReference type="PANTHER" id="PTHR34353">
    <property type="entry name" value="CRISPR-ASSOCIATED ENDONUCLEASE CAS1 1"/>
    <property type="match status" value="1"/>
</dbReference>
<dbReference type="NCBIfam" id="TIGR03639">
    <property type="entry name" value="cas1_NMENI"/>
    <property type="match status" value="1"/>
</dbReference>
<evidence type="ECO:0000256" key="9">
    <source>
        <dbReference type="ARBA" id="ARBA00038592"/>
    </source>
</evidence>
<dbReference type="Proteomes" id="UP001597244">
    <property type="component" value="Unassembled WGS sequence"/>
</dbReference>
<dbReference type="Gene3D" id="3.100.10.20">
    <property type="entry name" value="CRISPR-associated endonuclease Cas1, N-terminal domain"/>
    <property type="match status" value="1"/>
</dbReference>
<evidence type="ECO:0000256" key="8">
    <source>
        <dbReference type="ARBA" id="ARBA00023211"/>
    </source>
</evidence>
<dbReference type="NCBIfam" id="TIGR00287">
    <property type="entry name" value="cas1"/>
    <property type="match status" value="1"/>
</dbReference>
<feature type="binding site" evidence="10">
    <location>
        <position position="202"/>
    </location>
    <ligand>
        <name>Mn(2+)</name>
        <dbReference type="ChEBI" id="CHEBI:29035"/>
    </ligand>
</feature>
<keyword evidence="11" id="KW-0175">Coiled coil</keyword>
<dbReference type="HAMAP" id="MF_01470">
    <property type="entry name" value="Cas1"/>
    <property type="match status" value="1"/>
</dbReference>
<comment type="caution">
    <text evidence="12">The sequence shown here is derived from an EMBL/GenBank/DDBJ whole genome shotgun (WGS) entry which is preliminary data.</text>
</comment>
<evidence type="ECO:0000313" key="13">
    <source>
        <dbReference type="Proteomes" id="UP001597244"/>
    </source>
</evidence>
<comment type="cofactor">
    <cofactor evidence="10">
        <name>Mg(2+)</name>
        <dbReference type="ChEBI" id="CHEBI:18420"/>
    </cofactor>
    <cofactor evidence="10">
        <name>Mn(2+)</name>
        <dbReference type="ChEBI" id="CHEBI:29035"/>
    </cofactor>
</comment>
<sequence length="300" mass="33973">MSWRTVVVTQHAKISYSGHCLVVQTQTDTNQIPVSDIQVLLISTTRAVISTAAISELAKNQVKIIFTDGKGEPITETVDYCPNNRDVQTLMKQIGWSEQRKNQLWTAVVKQKIANQIAVLQSLNQDVSELQSELEQVGCNDSTNREAVVAKKYFPKLFDDEFNRRNADVINAALNYGYSLLLSAMNREIVVAGYLTQLGIHHHSSENQFNLGSDLMEPFRPFVDMWVKLQKFNELTPDVKYGLIDLLNLEIIFNGQHMIIRNAITRYVKACLNFLSEETNEIQIEVAASEVSYHEINGHV</sequence>
<evidence type="ECO:0000256" key="5">
    <source>
        <dbReference type="ARBA" id="ARBA00022842"/>
    </source>
</evidence>
<dbReference type="RefSeq" id="WP_125576477.1">
    <property type="nucleotide sequence ID" value="NZ_JBHTOF010000034.1"/>
</dbReference>
<dbReference type="Gene3D" id="1.20.120.920">
    <property type="entry name" value="CRISPR-associated endonuclease Cas1, C-terminal domain"/>
    <property type="match status" value="1"/>
</dbReference>
<dbReference type="InterPro" id="IPR042206">
    <property type="entry name" value="CRISPR-assoc_Cas1_C"/>
</dbReference>
<dbReference type="InterPro" id="IPR050646">
    <property type="entry name" value="Cas1"/>
</dbReference>
<dbReference type="PANTHER" id="PTHR34353:SF2">
    <property type="entry name" value="CRISPR-ASSOCIATED ENDONUCLEASE CAS1 1"/>
    <property type="match status" value="1"/>
</dbReference>
<proteinExistence type="inferred from homology"/>
<keyword evidence="13" id="KW-1185">Reference proteome</keyword>
<dbReference type="GO" id="GO:0004519">
    <property type="term" value="F:endonuclease activity"/>
    <property type="evidence" value="ECO:0007669"/>
    <property type="project" value="UniProtKB-KW"/>
</dbReference>
<dbReference type="EC" id="3.1.-.-" evidence="10"/>
<gene>
    <name evidence="10 12" type="primary">cas1</name>
    <name evidence="12" type="ORF">ACFQ4L_05230</name>
</gene>
<dbReference type="InterPro" id="IPR002729">
    <property type="entry name" value="CRISPR-assoc_Cas1"/>
</dbReference>
<feature type="binding site" evidence="10">
    <location>
        <position position="217"/>
    </location>
    <ligand>
        <name>Mn(2+)</name>
        <dbReference type="ChEBI" id="CHEBI:29035"/>
    </ligand>
</feature>
<name>A0ABW4DQH1_9LACO</name>
<keyword evidence="5 10" id="KW-0460">Magnesium</keyword>
<protein>
    <recommendedName>
        <fullName evidence="10">CRISPR-associated endonuclease Cas1</fullName>
        <ecNumber evidence="10">3.1.-.-</ecNumber>
    </recommendedName>
</protein>
<dbReference type="EMBL" id="JBHTOF010000034">
    <property type="protein sequence ID" value="MFD1465495.1"/>
    <property type="molecule type" value="Genomic_DNA"/>
</dbReference>
<reference evidence="13" key="1">
    <citation type="journal article" date="2019" name="Int. J. Syst. Evol. Microbiol.">
        <title>The Global Catalogue of Microorganisms (GCM) 10K type strain sequencing project: providing services to taxonomists for standard genome sequencing and annotation.</title>
        <authorList>
            <consortium name="The Broad Institute Genomics Platform"/>
            <consortium name="The Broad Institute Genome Sequencing Center for Infectious Disease"/>
            <person name="Wu L."/>
            <person name="Ma J."/>
        </authorList>
    </citation>
    <scope>NUCLEOTIDE SEQUENCE [LARGE SCALE GENOMIC DNA]</scope>
    <source>
        <strain evidence="13">CCM 8951</strain>
    </source>
</reference>
<feature type="binding site" evidence="10">
    <location>
        <position position="146"/>
    </location>
    <ligand>
        <name>Mn(2+)</name>
        <dbReference type="ChEBI" id="CHEBI:29035"/>
    </ligand>
</feature>
<evidence type="ECO:0000256" key="11">
    <source>
        <dbReference type="SAM" id="Coils"/>
    </source>
</evidence>
<keyword evidence="4 10" id="KW-0378">Hydrolase</keyword>
<comment type="subunit">
    <text evidence="9 10">Homodimer, forms a heterotetramer with a Cas2 homodimer.</text>
</comment>
<keyword evidence="6 10" id="KW-0051">Antiviral defense</keyword>
<accession>A0ABW4DQH1</accession>
<keyword evidence="1 10" id="KW-0540">Nuclease</keyword>
<comment type="similarity">
    <text evidence="10">Belongs to the CRISPR-associated endonuclease Cas1 family.</text>
</comment>
<dbReference type="Pfam" id="PF01867">
    <property type="entry name" value="Cas_Cas1"/>
    <property type="match status" value="1"/>
</dbReference>
<keyword evidence="3 10" id="KW-0255">Endonuclease</keyword>
<keyword evidence="7 10" id="KW-0238">DNA-binding</keyword>
<comment type="function">
    <text evidence="10">CRISPR (clustered regularly interspaced short palindromic repeat), is an adaptive immune system that provides protection against mobile genetic elements (viruses, transposable elements and conjugative plasmids). CRISPR clusters contain spacers, sequences complementary to antecedent mobile elements, and target invading nucleic acids. CRISPR clusters are transcribed and processed into CRISPR RNA (crRNA). Acts as a dsDNA endonuclease. Involved in the integration of spacer DNA into the CRISPR cassette.</text>
</comment>
<keyword evidence="2 10" id="KW-0479">Metal-binding</keyword>
<evidence type="ECO:0000313" key="12">
    <source>
        <dbReference type="EMBL" id="MFD1465495.1"/>
    </source>
</evidence>
<evidence type="ECO:0000256" key="2">
    <source>
        <dbReference type="ARBA" id="ARBA00022723"/>
    </source>
</evidence>
<evidence type="ECO:0000256" key="10">
    <source>
        <dbReference type="HAMAP-Rule" id="MF_01470"/>
    </source>
</evidence>
<organism evidence="12 13">
    <name type="scientific">Lapidilactobacillus mulanensis</name>
    <dbReference type="NCBI Taxonomy" id="2485999"/>
    <lineage>
        <taxon>Bacteria</taxon>
        <taxon>Bacillati</taxon>
        <taxon>Bacillota</taxon>
        <taxon>Bacilli</taxon>
        <taxon>Lactobacillales</taxon>
        <taxon>Lactobacillaceae</taxon>
        <taxon>Lapidilactobacillus</taxon>
    </lineage>
</organism>
<evidence type="ECO:0000256" key="6">
    <source>
        <dbReference type="ARBA" id="ARBA00023118"/>
    </source>
</evidence>
<feature type="coiled-coil region" evidence="11">
    <location>
        <begin position="113"/>
        <end position="140"/>
    </location>
</feature>
<dbReference type="InterPro" id="IPR042211">
    <property type="entry name" value="CRISPR-assoc_Cas1_N"/>
</dbReference>
<keyword evidence="8 10" id="KW-0464">Manganese</keyword>
<evidence type="ECO:0000256" key="3">
    <source>
        <dbReference type="ARBA" id="ARBA00022759"/>
    </source>
</evidence>
<evidence type="ECO:0000256" key="1">
    <source>
        <dbReference type="ARBA" id="ARBA00022722"/>
    </source>
</evidence>